<comment type="catalytic activity">
    <reaction evidence="11">
        <text>mycophenolic acid O-acyl-beta-D-glucuronide + H2O = mycophenolate + D-glucuronate + H(+)</text>
        <dbReference type="Rhea" id="RHEA:34179"/>
        <dbReference type="ChEBI" id="CHEBI:15377"/>
        <dbReference type="ChEBI" id="CHEBI:15378"/>
        <dbReference type="ChEBI" id="CHEBI:58720"/>
        <dbReference type="ChEBI" id="CHEBI:62932"/>
        <dbReference type="ChEBI" id="CHEBI:66982"/>
        <dbReference type="EC" id="3.1.1.93"/>
    </reaction>
    <physiologicalReaction direction="left-to-right" evidence="11">
        <dbReference type="Rhea" id="RHEA:34180"/>
    </physiologicalReaction>
</comment>
<accession>A0A0F5L8H6</accession>
<comment type="catalytic activity">
    <reaction evidence="10">
        <text>S-hexadecanoyl-L-cysteinyl-[protein] + H2O = L-cysteinyl-[protein] + hexadecanoate + H(+)</text>
        <dbReference type="Rhea" id="RHEA:19233"/>
        <dbReference type="Rhea" id="RHEA-COMP:10131"/>
        <dbReference type="Rhea" id="RHEA-COMP:11032"/>
        <dbReference type="ChEBI" id="CHEBI:7896"/>
        <dbReference type="ChEBI" id="CHEBI:15377"/>
        <dbReference type="ChEBI" id="CHEBI:15378"/>
        <dbReference type="ChEBI" id="CHEBI:29950"/>
        <dbReference type="ChEBI" id="CHEBI:74151"/>
        <dbReference type="EC" id="3.1.2.22"/>
    </reaction>
    <physiologicalReaction direction="left-to-right" evidence="10">
        <dbReference type="Rhea" id="RHEA:19234"/>
    </physiologicalReaction>
</comment>
<evidence type="ECO:0000256" key="11">
    <source>
        <dbReference type="ARBA" id="ARBA00047972"/>
    </source>
</evidence>
<evidence type="ECO:0000313" key="14">
    <source>
        <dbReference type="Proteomes" id="UP000033514"/>
    </source>
</evidence>
<evidence type="ECO:0000256" key="10">
    <source>
        <dbReference type="ARBA" id="ARBA00047409"/>
    </source>
</evidence>
<dbReference type="EC" id="3.1.2.22" evidence="1"/>
<dbReference type="GO" id="GO:0008474">
    <property type="term" value="F:palmitoyl-(protein) hydrolase activity"/>
    <property type="evidence" value="ECO:0007669"/>
    <property type="project" value="UniProtKB-EC"/>
</dbReference>
<keyword evidence="14" id="KW-1185">Reference proteome</keyword>
<dbReference type="InterPro" id="IPR029058">
    <property type="entry name" value="AB_hydrolase_fold"/>
</dbReference>
<evidence type="ECO:0000256" key="8">
    <source>
        <dbReference type="ARBA" id="ARBA00042704"/>
    </source>
</evidence>
<evidence type="ECO:0000313" key="13">
    <source>
        <dbReference type="EMBL" id="KKB78686.1"/>
    </source>
</evidence>
<dbReference type="STRING" id="361041.VW35_09175"/>
<dbReference type="AlphaFoldDB" id="A0A0F5L8H6"/>
<dbReference type="InterPro" id="IPR052382">
    <property type="entry name" value="ABHD10_acyl-thioesterase"/>
</dbReference>
<protein>
    <recommendedName>
        <fullName evidence="5">Palmitoyl-protein thioesterase ABHD10, mitochondrial</fullName>
        <ecNumber evidence="4">3.1.1.93</ecNumber>
        <ecNumber evidence="1">3.1.2.22</ecNumber>
    </recommendedName>
    <alternativeName>
        <fullName evidence="7">Acyl-protein thioesterase ABHD10</fullName>
    </alternativeName>
    <alternativeName>
        <fullName evidence="8">Alpha/beta hydrolase domain-containing protein 10</fullName>
    </alternativeName>
    <alternativeName>
        <fullName evidence="6">Mycophenolic acid acyl-glucuronide esterase, mitochondrial</fullName>
    </alternativeName>
</protein>
<dbReference type="OrthoDB" id="9813296at2"/>
<keyword evidence="3" id="KW-0809">Transit peptide</keyword>
<evidence type="ECO:0000256" key="5">
    <source>
        <dbReference type="ARBA" id="ARBA00039314"/>
    </source>
</evidence>
<evidence type="ECO:0000256" key="2">
    <source>
        <dbReference type="ARBA" id="ARBA00022801"/>
    </source>
</evidence>
<dbReference type="SUPFAM" id="SSF53474">
    <property type="entry name" value="alpha/beta-Hydrolases"/>
    <property type="match status" value="1"/>
</dbReference>
<name>A0A0F5L8H6_9HYPH</name>
<dbReference type="InterPro" id="IPR000073">
    <property type="entry name" value="AB_hydrolase_1"/>
</dbReference>
<dbReference type="PANTHER" id="PTHR16138:SF7">
    <property type="entry name" value="PALMITOYL-PROTEIN THIOESTERASE ABHD10, MITOCHONDRIAL"/>
    <property type="match status" value="1"/>
</dbReference>
<sequence>MTSLVSQSLTVGEEASRRDIGILRRPGKVPGLFWLNGFRSVMMGLKASAIDALGAEKGLSVTRFDYSGLGASGGTFEDGTISRWLEETIAVFGETTGPQILIGSSMGGWLALLLARHLLQTGEKRLSGIVLIAPAVDATHDLIPARLTSEQQARLVATGHVDRDSAYGDGPYRYTKKLLDDGANHLLFGRVIETGCPVHILQGGRDPDVPPAHAQKLLTHILHDPVTYTLIPDGDHRLSRNEDLERLRAAVLGMVQS</sequence>
<comment type="caution">
    <text evidence="13">The sequence shown here is derived from an EMBL/GenBank/DDBJ whole genome shotgun (WGS) entry which is preliminary data.</text>
</comment>
<feature type="domain" description="AB hydrolase-1" evidence="12">
    <location>
        <begin position="44"/>
        <end position="239"/>
    </location>
</feature>
<dbReference type="Pfam" id="PF12697">
    <property type="entry name" value="Abhydrolase_6"/>
    <property type="match status" value="1"/>
</dbReference>
<proteinExistence type="predicted"/>
<evidence type="ECO:0000259" key="12">
    <source>
        <dbReference type="Pfam" id="PF12697"/>
    </source>
</evidence>
<gene>
    <name evidence="13" type="ORF">VW35_09175</name>
</gene>
<dbReference type="PATRIC" id="fig|361041.3.peg.1189"/>
<dbReference type="RefSeq" id="WP_046142767.1">
    <property type="nucleotide sequence ID" value="NZ_LAJG01000021.1"/>
</dbReference>
<comment type="function">
    <text evidence="9">Acts as an acyl-protein thioesterase that hydrolyzes fatty acids from acylated residues in proteins. Regulates the mitochondrial S-depalmitoylation of the nucleophilic active site residue of peroxiredoxin-5/PRDX5, a key antioxidant protein, therefore modulating mitochondrial antioxidant ability. Also catalyzes the deglucuronidation of mycophenolic acid acyl-glucuronide, an active metabolite of the immunosuppressant drug mycophenolate.</text>
</comment>
<dbReference type="PANTHER" id="PTHR16138">
    <property type="entry name" value="MYCOPHENOLIC ACID ACYL-GLUCURONIDE ESTERASE, MITOCHONDRIAL"/>
    <property type="match status" value="1"/>
</dbReference>
<evidence type="ECO:0000256" key="9">
    <source>
        <dbReference type="ARBA" id="ARBA00046047"/>
    </source>
</evidence>
<dbReference type="Proteomes" id="UP000033514">
    <property type="component" value="Unassembled WGS sequence"/>
</dbReference>
<reference evidence="13 14" key="1">
    <citation type="submission" date="2015-03" db="EMBL/GenBank/DDBJ databases">
        <authorList>
            <person name="Hassan Y.I."/>
            <person name="Lepp D."/>
            <person name="Zhou T."/>
        </authorList>
    </citation>
    <scope>NUCLEOTIDE SEQUENCE [LARGE SCALE GENOMIC DNA]</scope>
    <source>
        <strain evidence="13 14">GH2-10</strain>
    </source>
</reference>
<evidence type="ECO:0000256" key="6">
    <source>
        <dbReference type="ARBA" id="ARBA00041520"/>
    </source>
</evidence>
<evidence type="ECO:0000256" key="4">
    <source>
        <dbReference type="ARBA" id="ARBA00039132"/>
    </source>
</evidence>
<dbReference type="EC" id="3.1.1.93" evidence="4"/>
<evidence type="ECO:0000256" key="1">
    <source>
        <dbReference type="ARBA" id="ARBA00012423"/>
    </source>
</evidence>
<evidence type="ECO:0000256" key="3">
    <source>
        <dbReference type="ARBA" id="ARBA00022946"/>
    </source>
</evidence>
<keyword evidence="2 13" id="KW-0378">Hydrolase</keyword>
<dbReference type="EMBL" id="LAJG01000021">
    <property type="protein sequence ID" value="KKB78686.1"/>
    <property type="molecule type" value="Genomic_DNA"/>
</dbReference>
<organism evidence="13 14">
    <name type="scientific">Devosia soli</name>
    <dbReference type="NCBI Taxonomy" id="361041"/>
    <lineage>
        <taxon>Bacteria</taxon>
        <taxon>Pseudomonadati</taxon>
        <taxon>Pseudomonadota</taxon>
        <taxon>Alphaproteobacteria</taxon>
        <taxon>Hyphomicrobiales</taxon>
        <taxon>Devosiaceae</taxon>
        <taxon>Devosia</taxon>
    </lineage>
</organism>
<dbReference type="GO" id="GO:0102390">
    <property type="term" value="F:mycophenolic acid acyl-glucuronide esterase activity"/>
    <property type="evidence" value="ECO:0007669"/>
    <property type="project" value="UniProtKB-EC"/>
</dbReference>
<evidence type="ECO:0000256" key="7">
    <source>
        <dbReference type="ARBA" id="ARBA00042645"/>
    </source>
</evidence>
<dbReference type="Gene3D" id="3.40.50.1820">
    <property type="entry name" value="alpha/beta hydrolase"/>
    <property type="match status" value="1"/>
</dbReference>